<evidence type="ECO:0000313" key="1">
    <source>
        <dbReference type="EMBL" id="TBO59021.1"/>
    </source>
</evidence>
<dbReference type="Proteomes" id="UP000292452">
    <property type="component" value="Unassembled WGS sequence"/>
</dbReference>
<organism evidence="1 2">
    <name type="scientific">Streptomyces kasugaensis</name>
    <dbReference type="NCBI Taxonomy" id="1946"/>
    <lineage>
        <taxon>Bacteria</taxon>
        <taxon>Bacillati</taxon>
        <taxon>Actinomycetota</taxon>
        <taxon>Actinomycetes</taxon>
        <taxon>Kitasatosporales</taxon>
        <taxon>Streptomycetaceae</taxon>
        <taxon>Streptomyces</taxon>
    </lineage>
</organism>
<gene>
    <name evidence="1" type="ORF">EYS09_14355</name>
</gene>
<proteinExistence type="predicted"/>
<dbReference type="EMBL" id="SIXH01000102">
    <property type="protein sequence ID" value="TBO59021.1"/>
    <property type="molecule type" value="Genomic_DNA"/>
</dbReference>
<name>A0A4V6MU28_STRKA</name>
<reference evidence="1 2" key="1">
    <citation type="submission" date="2019-02" db="EMBL/GenBank/DDBJ databases">
        <title>Draft Genome Sequence of Streptomyces sp. AM-2504, identified by 16S rRNA comparative analysis as a Streptomyces Kasugaensis strain.</title>
        <authorList>
            <person name="Napolioni V."/>
            <person name="Giuliodori A.M."/>
            <person name="Spurio R."/>
            <person name="Fabbretti A."/>
        </authorList>
    </citation>
    <scope>NUCLEOTIDE SEQUENCE [LARGE SCALE GENOMIC DNA]</scope>
    <source>
        <strain evidence="1 2">AM-2504</strain>
    </source>
</reference>
<dbReference type="RefSeq" id="WP_131123518.1">
    <property type="nucleotide sequence ID" value="NZ_SIXH01000102.1"/>
</dbReference>
<evidence type="ECO:0000313" key="2">
    <source>
        <dbReference type="Proteomes" id="UP000292452"/>
    </source>
</evidence>
<comment type="caution">
    <text evidence="1">The sequence shown here is derived from an EMBL/GenBank/DDBJ whole genome shotgun (WGS) entry which is preliminary data.</text>
</comment>
<protein>
    <submittedName>
        <fullName evidence="1">Uncharacterized protein</fullName>
    </submittedName>
</protein>
<dbReference type="AlphaFoldDB" id="A0A4V6MU28"/>
<keyword evidence="2" id="KW-1185">Reference proteome</keyword>
<accession>A0A4V6MU28</accession>
<sequence>MTEQPTTHPVAIRTAAHLATIRQHWAELLLAIETPPADVWPPRQLSHTLRSTDEEPLDVDDRAPLVLREHTAPLNLDALDAGVSIERALFDCCDTLAATVQRAPFGDPRRWNYRSPTDPGSRGHGLHWAALYIEGRVLDEDTTPEQYPGIRFDAAPFAPLPEHLLHEAARVAHQCAGRLLRTLRLDQRTTPVPDRPCPWCRGELTLHTGPDEAPTVTCSTGPSCTAPVPCTPEGRRVWEWHALPALVAALGATEQREQAPPVAA</sequence>